<organism evidence="2 3">
    <name type="scientific">Actinomyces glycerinitolerans</name>
    <dbReference type="NCBI Taxonomy" id="1892869"/>
    <lineage>
        <taxon>Bacteria</taxon>
        <taxon>Bacillati</taxon>
        <taxon>Actinomycetota</taxon>
        <taxon>Actinomycetes</taxon>
        <taxon>Actinomycetales</taxon>
        <taxon>Actinomycetaceae</taxon>
        <taxon>Actinomyces</taxon>
    </lineage>
</organism>
<sequence length="111" mass="11535">MDTQLIKGRIGDQEVLIEVVRAPGSQELSGVRERAADLFERAGDVVDAAAKQAAGMVRRVCDQAEPPDEITIQMGLSLSTTGAIVVASSTTTASLAVSMKFTTAAGDRGEA</sequence>
<evidence type="ECO:0000313" key="2">
    <source>
        <dbReference type="EMBL" id="SHE26000.1"/>
    </source>
</evidence>
<dbReference type="AlphaFoldDB" id="A0A1M4S1H8"/>
<accession>A0A1M4S1H8</accession>
<feature type="domain" description="Trypsin-co-occurring" evidence="1">
    <location>
        <begin position="12"/>
        <end position="102"/>
    </location>
</feature>
<proteinExistence type="predicted"/>
<name>A0A1M4S1H8_9ACTO</name>
<gene>
    <name evidence="2" type="ORF">ACGLYG10_2241</name>
</gene>
<protein>
    <recommendedName>
        <fullName evidence="1">Trypsin-co-occurring domain-containing protein</fullName>
    </recommendedName>
</protein>
<dbReference type="InterPro" id="IPR045794">
    <property type="entry name" value="Trypco1"/>
</dbReference>
<dbReference type="EMBL" id="FQTT01000012">
    <property type="protein sequence ID" value="SHE26000.1"/>
    <property type="molecule type" value="Genomic_DNA"/>
</dbReference>
<dbReference type="STRING" id="1892869.ACGLYG10_2241"/>
<evidence type="ECO:0000259" key="1">
    <source>
        <dbReference type="Pfam" id="PF19493"/>
    </source>
</evidence>
<reference evidence="3" key="1">
    <citation type="submission" date="2016-09" db="EMBL/GenBank/DDBJ databases">
        <authorList>
            <person name="Strepis N."/>
        </authorList>
    </citation>
    <scope>NUCLEOTIDE SEQUENCE [LARGE SCALE GENOMIC DNA]</scope>
</reference>
<evidence type="ECO:0000313" key="3">
    <source>
        <dbReference type="Proteomes" id="UP000184291"/>
    </source>
</evidence>
<dbReference type="NCBIfam" id="NF041216">
    <property type="entry name" value="CU044_2847_fam"/>
    <property type="match status" value="1"/>
</dbReference>
<dbReference type="RefSeq" id="WP_073331800.1">
    <property type="nucleotide sequence ID" value="NZ_FQTT01000012.1"/>
</dbReference>
<dbReference type="Proteomes" id="UP000184291">
    <property type="component" value="Unassembled WGS sequence"/>
</dbReference>
<dbReference type="Pfam" id="PF19493">
    <property type="entry name" value="Trypco1"/>
    <property type="match status" value="1"/>
</dbReference>
<keyword evidence="3" id="KW-1185">Reference proteome</keyword>
<dbReference type="OrthoDB" id="489721at2"/>